<dbReference type="GO" id="GO:0003723">
    <property type="term" value="F:RNA binding"/>
    <property type="evidence" value="ECO:0007669"/>
    <property type="project" value="InterPro"/>
</dbReference>
<feature type="domain" description="Toxin SymE-like" evidence="1">
    <location>
        <begin position="8"/>
        <end position="59"/>
    </location>
</feature>
<reference evidence="2 3" key="1">
    <citation type="submission" date="2017-02" db="EMBL/GenBank/DDBJ databases">
        <authorList>
            <person name="Peterson S.W."/>
        </authorList>
    </citation>
    <scope>NUCLEOTIDE SEQUENCE [LARGE SCALE GENOMIC DNA]</scope>
    <source>
        <strain evidence="2 3">DSM 18108</strain>
    </source>
</reference>
<dbReference type="InterPro" id="IPR014944">
    <property type="entry name" value="Toxin_SymE-like"/>
</dbReference>
<dbReference type="AlphaFoldDB" id="A0A1T5P9J4"/>
<evidence type="ECO:0000313" key="2">
    <source>
        <dbReference type="EMBL" id="SKD09425.1"/>
    </source>
</evidence>
<protein>
    <submittedName>
        <fullName evidence="2">Toxin SymE, type I toxin-antitoxin system</fullName>
    </submittedName>
</protein>
<sequence>MKNQNKTRRLTVSSIYQPRTCIEDKNVPMINLIGLWVENAGFKIGDKIAVDVEQNRLLINRIEPEIVQEVVTGKKKRSK</sequence>
<evidence type="ECO:0000259" key="1">
    <source>
        <dbReference type="Pfam" id="PF08845"/>
    </source>
</evidence>
<dbReference type="GO" id="GO:0005737">
    <property type="term" value="C:cytoplasm"/>
    <property type="evidence" value="ECO:0007669"/>
    <property type="project" value="InterPro"/>
</dbReference>
<organism evidence="2 3">
    <name type="scientific">Chitinophaga ginsengisegetis</name>
    <dbReference type="NCBI Taxonomy" id="393003"/>
    <lineage>
        <taxon>Bacteria</taxon>
        <taxon>Pseudomonadati</taxon>
        <taxon>Bacteroidota</taxon>
        <taxon>Chitinophagia</taxon>
        <taxon>Chitinophagales</taxon>
        <taxon>Chitinophagaceae</taxon>
        <taxon>Chitinophaga</taxon>
    </lineage>
</organism>
<keyword evidence="3" id="KW-1185">Reference proteome</keyword>
<name>A0A1T5P9J4_9BACT</name>
<dbReference type="Proteomes" id="UP000190166">
    <property type="component" value="Unassembled WGS sequence"/>
</dbReference>
<dbReference type="EMBL" id="FUZZ01000005">
    <property type="protein sequence ID" value="SKD09425.1"/>
    <property type="molecule type" value="Genomic_DNA"/>
</dbReference>
<proteinExistence type="predicted"/>
<accession>A0A1T5P9J4</accession>
<dbReference type="GO" id="GO:0016070">
    <property type="term" value="P:RNA metabolic process"/>
    <property type="evidence" value="ECO:0007669"/>
    <property type="project" value="InterPro"/>
</dbReference>
<dbReference type="STRING" id="393003.SAMN05660461_5313"/>
<dbReference type="Pfam" id="PF08845">
    <property type="entry name" value="SymE_toxin"/>
    <property type="match status" value="1"/>
</dbReference>
<evidence type="ECO:0000313" key="3">
    <source>
        <dbReference type="Proteomes" id="UP000190166"/>
    </source>
</evidence>
<dbReference type="GO" id="GO:0016788">
    <property type="term" value="F:hydrolase activity, acting on ester bonds"/>
    <property type="evidence" value="ECO:0007669"/>
    <property type="project" value="InterPro"/>
</dbReference>
<gene>
    <name evidence="2" type="ORF">SAMN05660461_5313</name>
</gene>
<dbReference type="RefSeq" id="WP_079472589.1">
    <property type="nucleotide sequence ID" value="NZ_FUZZ01000005.1"/>
</dbReference>